<dbReference type="EMBL" id="MU004196">
    <property type="protein sequence ID" value="KAF2490839.1"/>
    <property type="molecule type" value="Genomic_DNA"/>
</dbReference>
<sequence length="221" mass="23206">MRFSSFSLFALSGLFAGALAAPVVARGSGYGEVTETVSSVVAPVATHVYSAEPAVATHISNVKTITILTQLVYDVKVHTGAINATLVDVVVTETEKLKIIQFVQNEVKQIVAIINTAVTGILDLEVIQLVEADLKTVVSLLVELIVEIVFTLQGVVKIIGGTVSELLGFILPLLVNVIIALLHAVAAIVGDVLSLLKLVLEPVLDIVGGILIGLGKLLQEL</sequence>
<keyword evidence="1" id="KW-0812">Transmembrane</keyword>
<keyword evidence="1" id="KW-0472">Membrane</keyword>
<feature type="chain" id="PRO_5025368448" evidence="2">
    <location>
        <begin position="21"/>
        <end position="221"/>
    </location>
</feature>
<reference evidence="3" key="1">
    <citation type="journal article" date="2020" name="Stud. Mycol.">
        <title>101 Dothideomycetes genomes: a test case for predicting lifestyles and emergence of pathogens.</title>
        <authorList>
            <person name="Haridas S."/>
            <person name="Albert R."/>
            <person name="Binder M."/>
            <person name="Bloem J."/>
            <person name="Labutti K."/>
            <person name="Salamov A."/>
            <person name="Andreopoulos B."/>
            <person name="Baker S."/>
            <person name="Barry K."/>
            <person name="Bills G."/>
            <person name="Bluhm B."/>
            <person name="Cannon C."/>
            <person name="Castanera R."/>
            <person name="Culley D."/>
            <person name="Daum C."/>
            <person name="Ezra D."/>
            <person name="Gonzalez J."/>
            <person name="Henrissat B."/>
            <person name="Kuo A."/>
            <person name="Liang C."/>
            <person name="Lipzen A."/>
            <person name="Lutzoni F."/>
            <person name="Magnuson J."/>
            <person name="Mondo S."/>
            <person name="Nolan M."/>
            <person name="Ohm R."/>
            <person name="Pangilinan J."/>
            <person name="Park H.-J."/>
            <person name="Ramirez L."/>
            <person name="Alfaro M."/>
            <person name="Sun H."/>
            <person name="Tritt A."/>
            <person name="Yoshinaga Y."/>
            <person name="Zwiers L.-H."/>
            <person name="Turgeon B."/>
            <person name="Goodwin S."/>
            <person name="Spatafora J."/>
            <person name="Crous P."/>
            <person name="Grigoriev I."/>
        </authorList>
    </citation>
    <scope>NUCLEOTIDE SEQUENCE</scope>
    <source>
        <strain evidence="3">CBS 269.34</strain>
    </source>
</reference>
<keyword evidence="4" id="KW-1185">Reference proteome</keyword>
<keyword evidence="2" id="KW-0732">Signal</keyword>
<keyword evidence="1" id="KW-1133">Transmembrane helix</keyword>
<evidence type="ECO:0000313" key="3">
    <source>
        <dbReference type="EMBL" id="KAF2490839.1"/>
    </source>
</evidence>
<evidence type="ECO:0000256" key="2">
    <source>
        <dbReference type="SAM" id="SignalP"/>
    </source>
</evidence>
<protein>
    <submittedName>
        <fullName evidence="3">Uncharacterized protein</fullName>
    </submittedName>
</protein>
<organism evidence="3 4">
    <name type="scientific">Lophium mytilinum</name>
    <dbReference type="NCBI Taxonomy" id="390894"/>
    <lineage>
        <taxon>Eukaryota</taxon>
        <taxon>Fungi</taxon>
        <taxon>Dikarya</taxon>
        <taxon>Ascomycota</taxon>
        <taxon>Pezizomycotina</taxon>
        <taxon>Dothideomycetes</taxon>
        <taxon>Pleosporomycetidae</taxon>
        <taxon>Mytilinidiales</taxon>
        <taxon>Mytilinidiaceae</taxon>
        <taxon>Lophium</taxon>
    </lineage>
</organism>
<dbReference type="Proteomes" id="UP000799750">
    <property type="component" value="Unassembled WGS sequence"/>
</dbReference>
<name>A0A6A6QFF4_9PEZI</name>
<gene>
    <name evidence="3" type="ORF">BU16DRAFT_621533</name>
</gene>
<evidence type="ECO:0000313" key="4">
    <source>
        <dbReference type="Proteomes" id="UP000799750"/>
    </source>
</evidence>
<feature type="transmembrane region" description="Helical" evidence="1">
    <location>
        <begin position="166"/>
        <end position="189"/>
    </location>
</feature>
<dbReference type="OrthoDB" id="3786778at2759"/>
<dbReference type="AlphaFoldDB" id="A0A6A6QFF4"/>
<feature type="signal peptide" evidence="2">
    <location>
        <begin position="1"/>
        <end position="20"/>
    </location>
</feature>
<feature type="transmembrane region" description="Helical" evidence="1">
    <location>
        <begin position="137"/>
        <end position="159"/>
    </location>
</feature>
<accession>A0A6A6QFF4</accession>
<evidence type="ECO:0000256" key="1">
    <source>
        <dbReference type="SAM" id="Phobius"/>
    </source>
</evidence>
<proteinExistence type="predicted"/>